<feature type="signal peptide" evidence="2">
    <location>
        <begin position="1"/>
        <end position="18"/>
    </location>
</feature>
<name>A0A8B6F6L0_MYTGA</name>
<dbReference type="AlphaFoldDB" id="A0A8B6F6L0"/>
<dbReference type="PROSITE" id="PS00514">
    <property type="entry name" value="FIBRINOGEN_C_1"/>
    <property type="match status" value="1"/>
</dbReference>
<accession>A0A8B6F6L0</accession>
<dbReference type="InterPro" id="IPR002181">
    <property type="entry name" value="Fibrinogen_a/b/g_C_dom"/>
</dbReference>
<comment type="caution">
    <text evidence="4">The sequence shown here is derived from an EMBL/GenBank/DDBJ whole genome shotgun (WGS) entry which is preliminary data.</text>
</comment>
<dbReference type="SUPFAM" id="SSF56496">
    <property type="entry name" value="Fibrinogen C-terminal domain-like"/>
    <property type="match status" value="1"/>
</dbReference>
<dbReference type="InterPro" id="IPR020837">
    <property type="entry name" value="Fibrinogen_CS"/>
</dbReference>
<evidence type="ECO:0000259" key="3">
    <source>
        <dbReference type="PROSITE" id="PS51406"/>
    </source>
</evidence>
<dbReference type="PROSITE" id="PS51406">
    <property type="entry name" value="FIBRINOGEN_C_2"/>
    <property type="match status" value="1"/>
</dbReference>
<dbReference type="FunFam" id="3.90.215.10:FF:000001">
    <property type="entry name" value="Tenascin isoform 1"/>
    <property type="match status" value="1"/>
</dbReference>
<dbReference type="GO" id="GO:0048251">
    <property type="term" value="P:elastic fiber assembly"/>
    <property type="evidence" value="ECO:0007669"/>
    <property type="project" value="TreeGrafter"/>
</dbReference>
<protein>
    <submittedName>
        <fullName evidence="4">Ficolin</fullName>
    </submittedName>
</protein>
<dbReference type="InterPro" id="IPR014716">
    <property type="entry name" value="Fibrinogen_a/b/g_C_1"/>
</dbReference>
<keyword evidence="2" id="KW-0732">Signal</keyword>
<keyword evidence="1" id="KW-1015">Disulfide bond</keyword>
<dbReference type="Pfam" id="PF00147">
    <property type="entry name" value="Fibrinogen_C"/>
    <property type="match status" value="1"/>
</dbReference>
<dbReference type="NCBIfam" id="NF040941">
    <property type="entry name" value="GGGWT_bact"/>
    <property type="match status" value="1"/>
</dbReference>
<feature type="domain" description="Fibrinogen C-terminal" evidence="3">
    <location>
        <begin position="15"/>
        <end position="249"/>
    </location>
</feature>
<dbReference type="SMART" id="SM00186">
    <property type="entry name" value="FBG"/>
    <property type="match status" value="1"/>
</dbReference>
<sequence>MIFGYILFVCFLPDLSWSLLPRECSEIKGDNLTSGVYNIYPDATAAAVQVYCDMETKNGSWTVFQRRLNGCINFYRDWNSYKNGFGNPSEEYWLGNEAIHEITSHGNHELRIEMTDFDGNFKYAEYRVFGIGDEADGYPLLIFSYTGTAGKDKCIIFNITYGDSLYKSIHSHTTNSMKFTTYDRDNDIHPYNCAKIYSGAWWYTDCHLSNLNGKYLGGYHKSAADGIEWYTWKGHNYSLKTVKMMFRKY</sequence>
<dbReference type="EMBL" id="UYJE01006202">
    <property type="protein sequence ID" value="VDI43929.1"/>
    <property type="molecule type" value="Genomic_DNA"/>
</dbReference>
<dbReference type="PANTHER" id="PTHR19143">
    <property type="entry name" value="FIBRINOGEN/TENASCIN/ANGIOPOEITIN"/>
    <property type="match status" value="1"/>
</dbReference>
<evidence type="ECO:0000313" key="4">
    <source>
        <dbReference type="EMBL" id="VDI43929.1"/>
    </source>
</evidence>
<dbReference type="CDD" id="cd00087">
    <property type="entry name" value="FReD"/>
    <property type="match status" value="1"/>
</dbReference>
<dbReference type="GO" id="GO:0005615">
    <property type="term" value="C:extracellular space"/>
    <property type="evidence" value="ECO:0007669"/>
    <property type="project" value="TreeGrafter"/>
</dbReference>
<organism evidence="4 5">
    <name type="scientific">Mytilus galloprovincialis</name>
    <name type="common">Mediterranean mussel</name>
    <dbReference type="NCBI Taxonomy" id="29158"/>
    <lineage>
        <taxon>Eukaryota</taxon>
        <taxon>Metazoa</taxon>
        <taxon>Spiralia</taxon>
        <taxon>Lophotrochozoa</taxon>
        <taxon>Mollusca</taxon>
        <taxon>Bivalvia</taxon>
        <taxon>Autobranchia</taxon>
        <taxon>Pteriomorphia</taxon>
        <taxon>Mytilida</taxon>
        <taxon>Mytiloidea</taxon>
        <taxon>Mytilidae</taxon>
        <taxon>Mytilinae</taxon>
        <taxon>Mytilus</taxon>
    </lineage>
</organism>
<dbReference type="PANTHER" id="PTHR19143:SF225">
    <property type="entry name" value="MICROFIBRIL-ASSOCIATED GLYCOPROTEIN 4"/>
    <property type="match status" value="1"/>
</dbReference>
<feature type="chain" id="PRO_5032701161" evidence="2">
    <location>
        <begin position="19"/>
        <end position="249"/>
    </location>
</feature>
<dbReference type="OrthoDB" id="6115770at2759"/>
<evidence type="ECO:0000313" key="5">
    <source>
        <dbReference type="Proteomes" id="UP000596742"/>
    </source>
</evidence>
<evidence type="ECO:0000256" key="1">
    <source>
        <dbReference type="ARBA" id="ARBA00023157"/>
    </source>
</evidence>
<proteinExistence type="predicted"/>
<gene>
    <name evidence="4" type="ORF">MGAL_10B086867</name>
</gene>
<keyword evidence="5" id="KW-1185">Reference proteome</keyword>
<dbReference type="Gene3D" id="3.90.215.10">
    <property type="entry name" value="Gamma Fibrinogen, chain A, domain 1"/>
    <property type="match status" value="1"/>
</dbReference>
<dbReference type="InterPro" id="IPR050373">
    <property type="entry name" value="Fibrinogen_C-term_domain"/>
</dbReference>
<dbReference type="Gene3D" id="4.10.530.10">
    <property type="entry name" value="Gamma-fibrinogen Carboxyl Terminal Fragment, domain 2"/>
    <property type="match status" value="1"/>
</dbReference>
<dbReference type="InterPro" id="IPR036056">
    <property type="entry name" value="Fibrinogen-like_C"/>
</dbReference>
<evidence type="ECO:0000256" key="2">
    <source>
        <dbReference type="SAM" id="SignalP"/>
    </source>
</evidence>
<reference evidence="4" key="1">
    <citation type="submission" date="2018-11" db="EMBL/GenBank/DDBJ databases">
        <authorList>
            <person name="Alioto T."/>
            <person name="Alioto T."/>
        </authorList>
    </citation>
    <scope>NUCLEOTIDE SEQUENCE</scope>
</reference>
<dbReference type="Proteomes" id="UP000596742">
    <property type="component" value="Unassembled WGS sequence"/>
</dbReference>